<dbReference type="Pfam" id="PF12706">
    <property type="entry name" value="Lactamase_B_2"/>
    <property type="match status" value="1"/>
</dbReference>
<dbReference type="Gene3D" id="3.60.15.10">
    <property type="entry name" value="Ribonuclease Z/Hydroxyacylglutathione hydrolase-like"/>
    <property type="match status" value="1"/>
</dbReference>
<dbReference type="EMBL" id="JACDUI010000001">
    <property type="protein sequence ID" value="MBA2839874.1"/>
    <property type="molecule type" value="Genomic_DNA"/>
</dbReference>
<name>A0A7J9NGB0_METMI</name>
<organism evidence="2 3">
    <name type="scientific">Methanococcus maripaludis</name>
    <name type="common">Methanococcus deltae</name>
    <dbReference type="NCBI Taxonomy" id="39152"/>
    <lineage>
        <taxon>Archaea</taxon>
        <taxon>Methanobacteriati</taxon>
        <taxon>Methanobacteriota</taxon>
        <taxon>Methanomada group</taxon>
        <taxon>Methanococci</taxon>
        <taxon>Methanococcales</taxon>
        <taxon>Methanococcaceae</taxon>
        <taxon>Methanococcus</taxon>
    </lineage>
</organism>
<dbReference type="PANTHER" id="PTHR42663">
    <property type="entry name" value="HYDROLASE C777.06C-RELATED-RELATED"/>
    <property type="match status" value="1"/>
</dbReference>
<reference evidence="2 3" key="1">
    <citation type="submission" date="2020-07" db="EMBL/GenBank/DDBJ databases">
        <title>Genomic Encyclopedia of Type Strains, Phase IV (KMG-V): Genome sequencing to study the core and pangenomes of soil and plant-associated prokaryotes.</title>
        <authorList>
            <person name="Whitman W."/>
        </authorList>
    </citation>
    <scope>NUCLEOTIDE SEQUENCE [LARGE SCALE GENOMIC DNA]</scope>
    <source>
        <strain evidence="2 3">A4</strain>
    </source>
</reference>
<proteinExistence type="predicted"/>
<accession>A0A7J9NGB0</accession>
<dbReference type="InterPro" id="IPR036866">
    <property type="entry name" value="RibonucZ/Hydroxyglut_hydro"/>
</dbReference>
<feature type="domain" description="Metallo-beta-lactamase" evidence="1">
    <location>
        <begin position="34"/>
        <end position="217"/>
    </location>
</feature>
<evidence type="ECO:0000313" key="3">
    <source>
        <dbReference type="Proteomes" id="UP000563838"/>
    </source>
</evidence>
<gene>
    <name evidence="2" type="ORF">HNP87_000386</name>
</gene>
<evidence type="ECO:0000313" key="2">
    <source>
        <dbReference type="EMBL" id="MBA2839874.1"/>
    </source>
</evidence>
<dbReference type="RefSeq" id="WP_181487402.1">
    <property type="nucleotide sequence ID" value="NZ_JACDUI010000001.1"/>
</dbReference>
<dbReference type="InterPro" id="IPR001279">
    <property type="entry name" value="Metallo-B-lactamas"/>
</dbReference>
<dbReference type="PANTHER" id="PTHR42663:SF6">
    <property type="entry name" value="HYDROLASE C777.06C-RELATED"/>
    <property type="match status" value="1"/>
</dbReference>
<sequence>MIEIVFLGGGGGRWESITQVKGTGGFRIHSENMNMHVDPGTGALVRMNQLQINPWKTDAIIATHCHPDHYTDAECLVEAMTKGMTKKQGILIGNNSVLNGNSRFEKGISTYHQSRVGERYVLAPYDKININNWELTATKTKHNDPETIGFKMETEDGLIGYTSDSEYIDSLIEDFDGVDFLIANVIRVKGQKVPGHMCSNDIIEVINSMNKKPKMLTMYHMGMKMTDPDSEARYISEKIDIPVVPAKIGLKVILENKTCKFEYINY</sequence>
<protein>
    <submittedName>
        <fullName evidence="2">Phosphoribosyl 1,2-cyclic phosphodiesterase</fullName>
    </submittedName>
</protein>
<dbReference type="Proteomes" id="UP000563838">
    <property type="component" value="Unassembled WGS sequence"/>
</dbReference>
<comment type="caution">
    <text evidence="2">The sequence shown here is derived from an EMBL/GenBank/DDBJ whole genome shotgun (WGS) entry which is preliminary data.</text>
</comment>
<evidence type="ECO:0000259" key="1">
    <source>
        <dbReference type="Pfam" id="PF12706"/>
    </source>
</evidence>
<dbReference type="CDD" id="cd07741">
    <property type="entry name" value="metallo-hydrolase-like_MBL-fold"/>
    <property type="match status" value="1"/>
</dbReference>
<dbReference type="AlphaFoldDB" id="A0A7J9NGB0"/>
<dbReference type="SUPFAM" id="SSF56281">
    <property type="entry name" value="Metallo-hydrolase/oxidoreductase"/>
    <property type="match status" value="1"/>
</dbReference>